<protein>
    <submittedName>
        <fullName evidence="7">TIGR04283 family arsenosugar biosynthesis glycosyltransferase</fullName>
    </submittedName>
</protein>
<accession>A0ABZ0I804</accession>
<evidence type="ECO:0000256" key="3">
    <source>
        <dbReference type="ARBA" id="ARBA00022676"/>
    </source>
</evidence>
<feature type="domain" description="Glycosyltransferase 2-like" evidence="6">
    <location>
        <begin position="9"/>
        <end position="94"/>
    </location>
</feature>
<proteinExistence type="predicted"/>
<dbReference type="InterPro" id="IPR029044">
    <property type="entry name" value="Nucleotide-diphossugar_trans"/>
</dbReference>
<dbReference type="RefSeq" id="WP_407326357.1">
    <property type="nucleotide sequence ID" value="NZ_CP136865.1"/>
</dbReference>
<dbReference type="Gene3D" id="3.90.550.10">
    <property type="entry name" value="Spore Coat Polysaccharide Biosynthesis Protein SpsA, Chain A"/>
    <property type="match status" value="1"/>
</dbReference>
<evidence type="ECO:0000256" key="1">
    <source>
        <dbReference type="ARBA" id="ARBA00004236"/>
    </source>
</evidence>
<dbReference type="PANTHER" id="PTHR43646:SF2">
    <property type="entry name" value="GLYCOSYLTRANSFERASE 2-LIKE DOMAIN-CONTAINING PROTEIN"/>
    <property type="match status" value="1"/>
</dbReference>
<dbReference type="NCBIfam" id="TIGR04283">
    <property type="entry name" value="glyco_like_mftF"/>
    <property type="match status" value="1"/>
</dbReference>
<evidence type="ECO:0000313" key="7">
    <source>
        <dbReference type="EMBL" id="WOJ95653.1"/>
    </source>
</evidence>
<dbReference type="InterPro" id="IPR026461">
    <property type="entry name" value="Trfase_2_rSAM/seldom_assoc"/>
</dbReference>
<dbReference type="SUPFAM" id="SSF53448">
    <property type="entry name" value="Nucleotide-diphospho-sugar transferases"/>
    <property type="match status" value="1"/>
</dbReference>
<evidence type="ECO:0000259" key="6">
    <source>
        <dbReference type="Pfam" id="PF00535"/>
    </source>
</evidence>
<keyword evidence="4" id="KW-0808">Transferase</keyword>
<dbReference type="PANTHER" id="PTHR43646">
    <property type="entry name" value="GLYCOSYLTRANSFERASE"/>
    <property type="match status" value="1"/>
</dbReference>
<keyword evidence="3" id="KW-0328">Glycosyltransferase</keyword>
<evidence type="ECO:0000256" key="5">
    <source>
        <dbReference type="ARBA" id="ARBA00023136"/>
    </source>
</evidence>
<evidence type="ECO:0000313" key="8">
    <source>
        <dbReference type="Proteomes" id="UP001626549"/>
    </source>
</evidence>
<organism evidence="7 8">
    <name type="scientific">Congregibacter brevis</name>
    <dbReference type="NCBI Taxonomy" id="3081201"/>
    <lineage>
        <taxon>Bacteria</taxon>
        <taxon>Pseudomonadati</taxon>
        <taxon>Pseudomonadota</taxon>
        <taxon>Gammaproteobacteria</taxon>
        <taxon>Cellvibrionales</taxon>
        <taxon>Halieaceae</taxon>
        <taxon>Congregibacter</taxon>
    </lineage>
</organism>
<dbReference type="EMBL" id="CP136865">
    <property type="protein sequence ID" value="WOJ95653.1"/>
    <property type="molecule type" value="Genomic_DNA"/>
</dbReference>
<keyword evidence="5" id="KW-0472">Membrane</keyword>
<evidence type="ECO:0000256" key="2">
    <source>
        <dbReference type="ARBA" id="ARBA00022475"/>
    </source>
</evidence>
<dbReference type="Pfam" id="PF00535">
    <property type="entry name" value="Glycos_transf_2"/>
    <property type="match status" value="1"/>
</dbReference>
<comment type="subcellular location">
    <subcellularLocation>
        <location evidence="1">Cell membrane</location>
    </subcellularLocation>
</comment>
<evidence type="ECO:0000256" key="4">
    <source>
        <dbReference type="ARBA" id="ARBA00022679"/>
    </source>
</evidence>
<keyword evidence="8" id="KW-1185">Reference proteome</keyword>
<keyword evidence="2" id="KW-1003">Cell membrane</keyword>
<name>A0ABZ0I804_9GAMM</name>
<dbReference type="InterPro" id="IPR001173">
    <property type="entry name" value="Glyco_trans_2-like"/>
</dbReference>
<dbReference type="Proteomes" id="UP001626549">
    <property type="component" value="Chromosome"/>
</dbReference>
<dbReference type="CDD" id="cd02522">
    <property type="entry name" value="GT_2_like_a"/>
    <property type="match status" value="1"/>
</dbReference>
<sequence length="237" mass="25861">MTDVRSVLSFVIPVLNEADRLPSLLGELRQGFPDAELIVVDGGSGDDSVAKAMPMANSVLLSSPGRAQQMNLGAACATGDWLAFLHADTQPLFDQSELEPFLHRDMHWFFCQISLKGSSAGLAMVSASMNKRSTATRVATGDQLLFVKREVFASLNGFAAIPLMEDVDICKRLRSLSSGGVIPLKVASSGRRWDEQGLWRTILRMWALRLAFFLGVSPQRLWQHYYGQGAALSSGAE</sequence>
<reference evidence="7 8" key="1">
    <citation type="submission" date="2023-10" db="EMBL/GenBank/DDBJ databases">
        <title>Two novel species belonging to the OM43/NOR5 clade.</title>
        <authorList>
            <person name="Park M."/>
        </authorList>
    </citation>
    <scope>NUCLEOTIDE SEQUENCE [LARGE SCALE GENOMIC DNA]</scope>
    <source>
        <strain evidence="7 8">IMCC45268</strain>
    </source>
</reference>
<gene>
    <name evidence="7" type="ORF">R0137_10350</name>
</gene>